<evidence type="ECO:0000256" key="10">
    <source>
        <dbReference type="SAM" id="SignalP"/>
    </source>
</evidence>
<keyword evidence="2 8" id="KW-0813">Transport</keyword>
<dbReference type="InterPro" id="IPR036942">
    <property type="entry name" value="Beta-barrel_TonB_sf"/>
</dbReference>
<name>E4RUC4_LEAB4</name>
<dbReference type="InterPro" id="IPR037066">
    <property type="entry name" value="Plug_dom_sf"/>
</dbReference>
<evidence type="ECO:0000256" key="2">
    <source>
        <dbReference type="ARBA" id="ARBA00022448"/>
    </source>
</evidence>
<gene>
    <name evidence="13" type="ordered locus">Lbys_1238</name>
</gene>
<dbReference type="Pfam" id="PF00593">
    <property type="entry name" value="TonB_dep_Rec_b-barrel"/>
    <property type="match status" value="1"/>
</dbReference>
<dbReference type="GO" id="GO:0009279">
    <property type="term" value="C:cell outer membrane"/>
    <property type="evidence" value="ECO:0007669"/>
    <property type="project" value="UniProtKB-SubCell"/>
</dbReference>
<dbReference type="eggNOG" id="COG4206">
    <property type="taxonomic scope" value="Bacteria"/>
</dbReference>
<dbReference type="Gene3D" id="2.60.40.1120">
    <property type="entry name" value="Carboxypeptidase-like, regulatory domain"/>
    <property type="match status" value="1"/>
</dbReference>
<keyword evidence="7 8" id="KW-0998">Cell outer membrane</keyword>
<dbReference type="InterPro" id="IPR023996">
    <property type="entry name" value="TonB-dep_OMP_SusC/RagA"/>
</dbReference>
<evidence type="ECO:0000256" key="9">
    <source>
        <dbReference type="RuleBase" id="RU003357"/>
    </source>
</evidence>
<dbReference type="EMBL" id="CP002305">
    <property type="protein sequence ID" value="ADQ16958.1"/>
    <property type="molecule type" value="Genomic_DNA"/>
</dbReference>
<evidence type="ECO:0000256" key="6">
    <source>
        <dbReference type="ARBA" id="ARBA00023136"/>
    </source>
</evidence>
<dbReference type="KEGG" id="lby:Lbys_1238"/>
<dbReference type="Gene3D" id="2.170.130.10">
    <property type="entry name" value="TonB-dependent receptor, plug domain"/>
    <property type="match status" value="1"/>
</dbReference>
<comment type="similarity">
    <text evidence="8 9">Belongs to the TonB-dependent receptor family.</text>
</comment>
<evidence type="ECO:0000256" key="4">
    <source>
        <dbReference type="ARBA" id="ARBA00022692"/>
    </source>
</evidence>
<evidence type="ECO:0000256" key="8">
    <source>
        <dbReference type="PROSITE-ProRule" id="PRU01360"/>
    </source>
</evidence>
<evidence type="ECO:0000256" key="5">
    <source>
        <dbReference type="ARBA" id="ARBA00023077"/>
    </source>
</evidence>
<feature type="domain" description="TonB-dependent receptor plug" evidence="12">
    <location>
        <begin position="121"/>
        <end position="222"/>
    </location>
</feature>
<keyword evidence="6 8" id="KW-0472">Membrane</keyword>
<organism evidence="13 14">
    <name type="scientific">Leadbetterella byssophila (strain DSM 17132 / JCM 16389 / KACC 11308 / NBRC 106382 / 4M15)</name>
    <dbReference type="NCBI Taxonomy" id="649349"/>
    <lineage>
        <taxon>Bacteria</taxon>
        <taxon>Pseudomonadati</taxon>
        <taxon>Bacteroidota</taxon>
        <taxon>Cytophagia</taxon>
        <taxon>Cytophagales</taxon>
        <taxon>Leadbetterellaceae</taxon>
        <taxon>Leadbetterella</taxon>
    </lineage>
</organism>
<dbReference type="InterPro" id="IPR023997">
    <property type="entry name" value="TonB-dep_OMP_SusC/RagA_CS"/>
</dbReference>
<comment type="subcellular location">
    <subcellularLocation>
        <location evidence="1 8">Cell outer membrane</location>
        <topology evidence="1 8">Multi-pass membrane protein</topology>
    </subcellularLocation>
</comment>
<dbReference type="PROSITE" id="PS52016">
    <property type="entry name" value="TONB_DEPENDENT_REC_3"/>
    <property type="match status" value="1"/>
</dbReference>
<evidence type="ECO:0000259" key="11">
    <source>
        <dbReference type="Pfam" id="PF00593"/>
    </source>
</evidence>
<evidence type="ECO:0000259" key="12">
    <source>
        <dbReference type="Pfam" id="PF07715"/>
    </source>
</evidence>
<dbReference type="SUPFAM" id="SSF56935">
    <property type="entry name" value="Porins"/>
    <property type="match status" value="1"/>
</dbReference>
<dbReference type="HOGENOM" id="CLU_004317_0_1_10"/>
<dbReference type="Proteomes" id="UP000007435">
    <property type="component" value="Chromosome"/>
</dbReference>
<keyword evidence="14" id="KW-1185">Reference proteome</keyword>
<dbReference type="RefSeq" id="WP_013408008.1">
    <property type="nucleotide sequence ID" value="NC_014655.1"/>
</dbReference>
<dbReference type="STRING" id="649349.Lbys_1238"/>
<accession>E4RUC4</accession>
<evidence type="ECO:0000256" key="1">
    <source>
        <dbReference type="ARBA" id="ARBA00004571"/>
    </source>
</evidence>
<reference evidence="13 14" key="2">
    <citation type="journal article" date="2011" name="Stand. Genomic Sci.">
        <title>Complete genome sequence of Leadbetterella byssophila type strain (4M15).</title>
        <authorList>
            <person name="Abt B."/>
            <person name="Teshima H."/>
            <person name="Lucas S."/>
            <person name="Lapidus A."/>
            <person name="Del Rio T.G."/>
            <person name="Nolan M."/>
            <person name="Tice H."/>
            <person name="Cheng J.F."/>
            <person name="Pitluck S."/>
            <person name="Liolios K."/>
            <person name="Pagani I."/>
            <person name="Ivanova N."/>
            <person name="Mavromatis K."/>
            <person name="Pati A."/>
            <person name="Tapia R."/>
            <person name="Han C."/>
            <person name="Goodwin L."/>
            <person name="Chen A."/>
            <person name="Palaniappan K."/>
            <person name="Land M."/>
            <person name="Hauser L."/>
            <person name="Chang Y.J."/>
            <person name="Jeffries C.D."/>
            <person name="Rohde M."/>
            <person name="Goker M."/>
            <person name="Tindall B.J."/>
            <person name="Detter J.C."/>
            <person name="Woyke T."/>
            <person name="Bristow J."/>
            <person name="Eisen J.A."/>
            <person name="Markowitz V."/>
            <person name="Hugenholtz P."/>
            <person name="Klenk H.P."/>
            <person name="Kyrpides N.C."/>
        </authorList>
    </citation>
    <scope>NUCLEOTIDE SEQUENCE [LARGE SCALE GENOMIC DNA]</scope>
    <source>
        <strain evidence="14">DSM 17132 / JCM 16389 / KACC 11308 / NBRC 106382 / 4M15</strain>
    </source>
</reference>
<dbReference type="InterPro" id="IPR039426">
    <property type="entry name" value="TonB-dep_rcpt-like"/>
</dbReference>
<keyword evidence="5 9" id="KW-0798">TonB box</keyword>
<dbReference type="Gene3D" id="2.40.170.20">
    <property type="entry name" value="TonB-dependent receptor, beta-barrel domain"/>
    <property type="match status" value="1"/>
</dbReference>
<keyword evidence="10" id="KW-0732">Signal</keyword>
<dbReference type="InterPro" id="IPR008969">
    <property type="entry name" value="CarboxyPept-like_regulatory"/>
</dbReference>
<dbReference type="Pfam" id="PF13715">
    <property type="entry name" value="CarbopepD_reg_2"/>
    <property type="match status" value="1"/>
</dbReference>
<feature type="domain" description="TonB-dependent receptor-like beta-barrel" evidence="11">
    <location>
        <begin position="465"/>
        <end position="1017"/>
    </location>
</feature>
<keyword evidence="4 8" id="KW-0812">Transmembrane</keyword>
<dbReference type="InterPro" id="IPR000531">
    <property type="entry name" value="Beta-barrel_TonB"/>
</dbReference>
<feature type="chain" id="PRO_5003185812" evidence="10">
    <location>
        <begin position="22"/>
        <end position="1054"/>
    </location>
</feature>
<sequence>MIKRITLLFVMVIIGLNLAYAQTEVSGVVKAADDGLGVPGVSVMVKGSTNGVSTDASGNYVIRNVPSGATLVFKAVGFESQEVAVNGKTTVNVTLKSDERMLEEVLVIGYGTISADKHVGASAQIGADKIALRPTANALNAVIGAAPGIQATSAGGAPGSAPSIRVRGFGSINASNDALYVVDGVPYDAGSSNINPDDIETISVLKDASTTAIYGSRGANGVVMITTKKGKTGKQNFNFHASAGVIARGLPEYDLVNAEEYYPLQWEAYRNALAYGQKIPMNIANQIASGQLDSYNGSSYKGIYSMLNYNPFNVPNNQIVGVDGKLNPAAKLLYPEDLDWASAVENGGKSRQNYNLSYDGGTNKNNYYASLGYTKEEGFIQKSSLERWTGRLRAESQVTKFLKLGANLSGTYRLGSGPSSFSGSSYINPFFYTRFAGPIFPIHLHNADGTYALDGNGNKQYDRGDLRPFSGGRHSIWENELDETLVTRSAIGGRTFATINILKDLKFTTNLSMDYETINTREFDNAVLGDGAPSGRAYNQFDGTRSITWNQLLEYEKNVGKNNFNFLLGHEAYQYKYNYLRGGRSGQVVDGVIELVNFSEVLSLSAYEDNYRIESYFSRLNWDHDGKYMGSVSFRRDGNSRFAPDVRWANFWSLGGAWNIKKESFFNAPDIDILKLRASYGQVGNDAGVGYYPYHALYQLGYNNNGVPGFLQQNIPNPELTWETGKNFDIGVDFGFFNKRLTGSLEYFNRVTDGLIFGVPVPFQNGGLTGSGGFSINKNIGSLYNRGIELSLNGRVVKSGDFTYDATLNLTSFKNQITKMPDDQPLIINGTKAYEVGRSIYDFYLREYAGVDAESGQALYKTNQITANTKIVNGDTLTTVIGEANYRFSGESSIPKFYGSLNNNFRYKGFSLGVLFTFQVGGKVYDSVYGSLMHSGTYGNSMHKDILGRWTEENKNSNIPRLDNARTADFGGGSTRWLTSASYFQLNNITLGYDIPASWAKAIQAKNAQIYVTGENLYLGSARRGMNVTGSFNGTVDNSYNFNKVYTAGIKVGF</sequence>
<dbReference type="AlphaFoldDB" id="E4RUC4"/>
<evidence type="ECO:0000313" key="13">
    <source>
        <dbReference type="EMBL" id="ADQ16958.1"/>
    </source>
</evidence>
<dbReference type="Pfam" id="PF07715">
    <property type="entry name" value="Plug"/>
    <property type="match status" value="1"/>
</dbReference>
<dbReference type="InterPro" id="IPR012910">
    <property type="entry name" value="Plug_dom"/>
</dbReference>
<evidence type="ECO:0000313" key="14">
    <source>
        <dbReference type="Proteomes" id="UP000007435"/>
    </source>
</evidence>
<feature type="signal peptide" evidence="10">
    <location>
        <begin position="1"/>
        <end position="21"/>
    </location>
</feature>
<evidence type="ECO:0000256" key="3">
    <source>
        <dbReference type="ARBA" id="ARBA00022452"/>
    </source>
</evidence>
<dbReference type="OrthoDB" id="9768177at2"/>
<evidence type="ECO:0000256" key="7">
    <source>
        <dbReference type="ARBA" id="ARBA00023237"/>
    </source>
</evidence>
<keyword evidence="3 8" id="KW-1134">Transmembrane beta strand</keyword>
<proteinExistence type="inferred from homology"/>
<dbReference type="NCBIfam" id="TIGR04056">
    <property type="entry name" value="OMP_RagA_SusC"/>
    <property type="match status" value="1"/>
</dbReference>
<protein>
    <submittedName>
        <fullName evidence="13">TonB-dependent receptor plug</fullName>
    </submittedName>
</protein>
<dbReference type="eggNOG" id="COG4771">
    <property type="taxonomic scope" value="Bacteria"/>
</dbReference>
<keyword evidence="13" id="KW-0675">Receptor</keyword>
<reference key="1">
    <citation type="submission" date="2010-11" db="EMBL/GenBank/DDBJ databases">
        <title>The complete genome of Leadbetterella byssophila DSM 17132.</title>
        <authorList>
            <consortium name="US DOE Joint Genome Institute (JGI-PGF)"/>
            <person name="Lucas S."/>
            <person name="Copeland A."/>
            <person name="Lapidus A."/>
            <person name="Glavina del Rio T."/>
            <person name="Dalin E."/>
            <person name="Tice H."/>
            <person name="Bruce D."/>
            <person name="Goodwin L."/>
            <person name="Pitluck S."/>
            <person name="Kyrpides N."/>
            <person name="Mavromatis K."/>
            <person name="Ivanova N."/>
            <person name="Teshima H."/>
            <person name="Brettin T."/>
            <person name="Detter J.C."/>
            <person name="Han C."/>
            <person name="Tapia R."/>
            <person name="Land M."/>
            <person name="Hauser L."/>
            <person name="Markowitz V."/>
            <person name="Cheng J.-F."/>
            <person name="Hugenholtz P."/>
            <person name="Woyke T."/>
            <person name="Wu D."/>
            <person name="Tindall B."/>
            <person name="Pomrenke H.G."/>
            <person name="Brambilla E."/>
            <person name="Klenk H.-P."/>
            <person name="Eisen J.A."/>
        </authorList>
    </citation>
    <scope>NUCLEOTIDE SEQUENCE [LARGE SCALE GENOMIC DNA]</scope>
    <source>
        <strain>DSM 17132</strain>
    </source>
</reference>
<dbReference type="NCBIfam" id="TIGR04057">
    <property type="entry name" value="SusC_RagA_signa"/>
    <property type="match status" value="1"/>
</dbReference>
<dbReference type="SUPFAM" id="SSF49464">
    <property type="entry name" value="Carboxypeptidase regulatory domain-like"/>
    <property type="match status" value="1"/>
</dbReference>